<sequence>MDYSGLVGIYLAAGKSSRMGSPKVNLPLGNRRLGSIALRAALKSKLDVTIAITRKGESLQWLTPFSKSEDLRIVECVEADRGQSASLRAGAKVAAEMGAAGVVVLLADQPFVTTKMINRLIDEFHGSEEFISFSHNGVMKPPVLLASSLFPRIMKLEGDQGARSLLRSGCLGKQIKLNKDVYFFDVDTKEDYQFLLKNGPFL</sequence>
<feature type="domain" description="MobA-like NTP transferase" evidence="1">
    <location>
        <begin position="8"/>
        <end position="168"/>
    </location>
</feature>
<dbReference type="PANTHER" id="PTHR43777:SF1">
    <property type="entry name" value="MOLYBDENUM COFACTOR CYTIDYLYLTRANSFERASE"/>
    <property type="match status" value="1"/>
</dbReference>
<evidence type="ECO:0000313" key="3">
    <source>
        <dbReference type="Proteomes" id="UP000006316"/>
    </source>
</evidence>
<dbReference type="PANTHER" id="PTHR43777">
    <property type="entry name" value="MOLYBDENUM COFACTOR CYTIDYLYLTRANSFERASE"/>
    <property type="match status" value="1"/>
</dbReference>
<proteinExistence type="predicted"/>
<dbReference type="CDD" id="cd04182">
    <property type="entry name" value="GT_2_like_f"/>
    <property type="match status" value="1"/>
</dbReference>
<dbReference type="Proteomes" id="UP000006316">
    <property type="component" value="Unassembled WGS sequence"/>
</dbReference>
<dbReference type="InterPro" id="IPR029044">
    <property type="entry name" value="Nucleotide-diphossugar_trans"/>
</dbReference>
<dbReference type="GO" id="GO:0016779">
    <property type="term" value="F:nucleotidyltransferase activity"/>
    <property type="evidence" value="ECO:0007669"/>
    <property type="project" value="UniProtKB-ARBA"/>
</dbReference>
<evidence type="ECO:0000313" key="2">
    <source>
        <dbReference type="EMBL" id="EKN70761.1"/>
    </source>
</evidence>
<protein>
    <submittedName>
        <fullName evidence="2">Xanthine dehydrogenase</fullName>
    </submittedName>
</protein>
<dbReference type="Pfam" id="PF12804">
    <property type="entry name" value="NTP_transf_3"/>
    <property type="match status" value="1"/>
</dbReference>
<evidence type="ECO:0000259" key="1">
    <source>
        <dbReference type="Pfam" id="PF12804"/>
    </source>
</evidence>
<dbReference type="eggNOG" id="COG2068">
    <property type="taxonomic scope" value="Bacteria"/>
</dbReference>
<dbReference type="InterPro" id="IPR025877">
    <property type="entry name" value="MobA-like_NTP_Trfase"/>
</dbReference>
<dbReference type="AlphaFoldDB" id="K6EBF2"/>
<dbReference type="RefSeq" id="WP_007084023.1">
    <property type="nucleotide sequence ID" value="NZ_AJLS01000036.1"/>
</dbReference>
<dbReference type="SUPFAM" id="SSF53448">
    <property type="entry name" value="Nucleotide-diphospho-sugar transferases"/>
    <property type="match status" value="1"/>
</dbReference>
<gene>
    <name evidence="2" type="ORF">BABA_04949</name>
</gene>
<dbReference type="Gene3D" id="3.90.550.10">
    <property type="entry name" value="Spore Coat Polysaccharide Biosynthesis Protein SpsA, Chain A"/>
    <property type="match status" value="1"/>
</dbReference>
<dbReference type="EMBL" id="AJLS01000036">
    <property type="protein sequence ID" value="EKN70761.1"/>
    <property type="molecule type" value="Genomic_DNA"/>
</dbReference>
<dbReference type="STRING" id="1117379.BABA_04949"/>
<dbReference type="OrthoDB" id="285216at2"/>
<keyword evidence="3" id="KW-1185">Reference proteome</keyword>
<comment type="caution">
    <text evidence="2">The sequence shown here is derived from an EMBL/GenBank/DDBJ whole genome shotgun (WGS) entry which is preliminary data.</text>
</comment>
<accession>K6EBF2</accession>
<name>K6EBF2_9BACI</name>
<dbReference type="PATRIC" id="fig|1117379.3.peg.1026"/>
<reference evidence="2 3" key="1">
    <citation type="journal article" date="2012" name="Front. Microbiol.">
        <title>Redundancy and modularity in membrane-associated dissimilatory nitrate reduction in Bacillus.</title>
        <authorList>
            <person name="Heylen K."/>
            <person name="Keltjens J."/>
        </authorList>
    </citation>
    <scope>NUCLEOTIDE SEQUENCE [LARGE SCALE GENOMIC DNA]</scope>
    <source>
        <strain evidence="3">LMG 21833T</strain>
    </source>
</reference>
<organism evidence="2 3">
    <name type="scientific">Neobacillus bataviensis LMG 21833</name>
    <dbReference type="NCBI Taxonomy" id="1117379"/>
    <lineage>
        <taxon>Bacteria</taxon>
        <taxon>Bacillati</taxon>
        <taxon>Bacillota</taxon>
        <taxon>Bacilli</taxon>
        <taxon>Bacillales</taxon>
        <taxon>Bacillaceae</taxon>
        <taxon>Neobacillus</taxon>
    </lineage>
</organism>